<dbReference type="OrthoDB" id="9811314at2"/>
<organism evidence="7 8">
    <name type="scientific">Pigmentiphaga aceris</name>
    <dbReference type="NCBI Taxonomy" id="1940612"/>
    <lineage>
        <taxon>Bacteria</taxon>
        <taxon>Pseudomonadati</taxon>
        <taxon>Pseudomonadota</taxon>
        <taxon>Betaproteobacteria</taxon>
        <taxon>Burkholderiales</taxon>
        <taxon>Alcaligenaceae</taxon>
        <taxon>Pigmentiphaga</taxon>
    </lineage>
</organism>
<keyword evidence="8" id="KW-1185">Reference proteome</keyword>
<dbReference type="InterPro" id="IPR007863">
    <property type="entry name" value="Peptidase_M16_C"/>
</dbReference>
<dbReference type="PANTHER" id="PTHR11851">
    <property type="entry name" value="METALLOPROTEASE"/>
    <property type="match status" value="1"/>
</dbReference>
<evidence type="ECO:0000256" key="2">
    <source>
        <dbReference type="ARBA" id="ARBA00007261"/>
    </source>
</evidence>
<gene>
    <name evidence="7" type="ORF">FXN63_15950</name>
</gene>
<evidence type="ECO:0000259" key="5">
    <source>
        <dbReference type="Pfam" id="PF00675"/>
    </source>
</evidence>
<dbReference type="GO" id="GO:0006508">
    <property type="term" value="P:proteolysis"/>
    <property type="evidence" value="ECO:0007669"/>
    <property type="project" value="InterPro"/>
</dbReference>
<dbReference type="EMBL" id="CP043046">
    <property type="protein sequence ID" value="QEI07166.1"/>
    <property type="molecule type" value="Genomic_DNA"/>
</dbReference>
<dbReference type="Pfam" id="PF00675">
    <property type="entry name" value="Peptidase_M16"/>
    <property type="match status" value="1"/>
</dbReference>
<keyword evidence="4" id="KW-0732">Signal</keyword>
<dbReference type="GO" id="GO:0046872">
    <property type="term" value="F:metal ion binding"/>
    <property type="evidence" value="ECO:0007669"/>
    <property type="project" value="InterPro"/>
</dbReference>
<feature type="domain" description="Peptidase M16 C-terminal" evidence="6">
    <location>
        <begin position="228"/>
        <end position="402"/>
    </location>
</feature>
<feature type="domain" description="Peptidase M16 N-terminal" evidence="5">
    <location>
        <begin position="74"/>
        <end position="220"/>
    </location>
</feature>
<proteinExistence type="inferred from homology"/>
<sequence length="941" mass="103188">MSASPLLPLARRFWIALPAAGLIALAGCQTTPNTGANAVQNAPTTSTTAPAAAPLAPVTSVEGISEYVLPNGLRVLLAPDSSKPTTTVNMTYQVGSRHENYGETGMAHLLEHMLFKGTPTHRNALAEFARRGLRANGSTWTDRTNYFASFSANPDNLDWYLRWQADAMVNSLIQRSDLDSEMTVVRNEMESGENSPFRILMEKMLSTSFQWHNYGKTTIGARADVENVDTDRLRAFYKQYYQPDNAVLIVSGAFDVKATLATIQDAFASIPKPTRKLPNLYTLDPAQDGERSVTLRRSGGAPLVATMYHVPAAGSPDYTAIDLAAIVLGDTPSGRLHKALVDAQLAAGTFGYTFDMHDPGVVMFGAQLPPGADREKATAVLLKTLESLKTQPITAEELERARIKWLQSWELTYANAEKLGVALSESIAAGDWRLFFLARDRVRDAKLEDVQRVAQSYLVESNRTLGSYVPTEQPLRSPAPQTVDVAPMVQDYRGNPNFVEAEAFDPSPANLDASTTRKTIALPGNGTLQLALLPKPTRGSRVSAQLLMQFGNVETLRGKRDIADAAADLITRGTPTLSRQQIDDRFDKLNAQVRIGGSGTNVTASISTTRENLAPTLALVVELLRTANFPADQVEEYRRSMLTSLEQSLQQPDAIASRALARHGNPYPADDLRYAPSFQDDLNAIRGLKREDIVRFHQQFYGASLLRVSAVGDFDPAQVEGALTNSLAGWKAAPAYTRVPNPFTPVTPTKLEQETPDKANAFYIARMPLAVQDTSADYPALMLANFMLGLSEHSRLWNRVREKDGLSYNIRSMLRASSFEPSASWSMYAIYAPQNRAKLDAAIREELDRLTAEGFSEQEVKDGVEALLNYRRLSRAQDGGVAAGWIDLLEAERTYGFTGEVDRKLQSLTAADVNAAFRKYFDTTKFTSSYAGDFAGAAKKQ</sequence>
<dbReference type="SUPFAM" id="SSF63411">
    <property type="entry name" value="LuxS/MPP-like metallohydrolase"/>
    <property type="match status" value="4"/>
</dbReference>
<dbReference type="AlphaFoldDB" id="A0A5C0AZP6"/>
<evidence type="ECO:0000256" key="1">
    <source>
        <dbReference type="ARBA" id="ARBA00001947"/>
    </source>
</evidence>
<feature type="signal peptide" evidence="4">
    <location>
        <begin position="1"/>
        <end position="26"/>
    </location>
</feature>
<feature type="domain" description="Peptidase M16 C-terminal" evidence="6">
    <location>
        <begin position="688"/>
        <end position="866"/>
    </location>
</feature>
<reference evidence="7 8" key="1">
    <citation type="submission" date="2019-08" db="EMBL/GenBank/DDBJ databases">
        <title>Amphibian skin-associated Pigmentiphaga: genome sequence and occurrence across geography and hosts.</title>
        <authorList>
            <person name="Bletz M.C."/>
            <person name="Bunk B."/>
            <person name="Sproeer C."/>
            <person name="Biwer P."/>
            <person name="Reiter S."/>
            <person name="Rabemananjara F.C.E."/>
            <person name="Schulz S."/>
            <person name="Overmann J."/>
            <person name="Vences M."/>
        </authorList>
    </citation>
    <scope>NUCLEOTIDE SEQUENCE [LARGE SCALE GENOMIC DNA]</scope>
    <source>
        <strain evidence="7 8">Mada1488</strain>
    </source>
</reference>
<dbReference type="PANTHER" id="PTHR11851:SF49">
    <property type="entry name" value="MITOCHONDRIAL-PROCESSING PEPTIDASE SUBUNIT ALPHA"/>
    <property type="match status" value="1"/>
</dbReference>
<feature type="chain" id="PRO_5022711616" evidence="4">
    <location>
        <begin position="27"/>
        <end position="941"/>
    </location>
</feature>
<dbReference type="PROSITE" id="PS00143">
    <property type="entry name" value="INSULINASE"/>
    <property type="match status" value="1"/>
</dbReference>
<dbReference type="InterPro" id="IPR011249">
    <property type="entry name" value="Metalloenz_LuxS/M16"/>
</dbReference>
<evidence type="ECO:0000313" key="7">
    <source>
        <dbReference type="EMBL" id="QEI07166.1"/>
    </source>
</evidence>
<protein>
    <submittedName>
        <fullName evidence="7">Insulinase family protein</fullName>
    </submittedName>
</protein>
<dbReference type="RefSeq" id="WP_148816213.1">
    <property type="nucleotide sequence ID" value="NZ_CP043046.1"/>
</dbReference>
<evidence type="ECO:0000256" key="4">
    <source>
        <dbReference type="SAM" id="SignalP"/>
    </source>
</evidence>
<dbReference type="Proteomes" id="UP000325161">
    <property type="component" value="Chromosome"/>
</dbReference>
<dbReference type="InterPro" id="IPR001431">
    <property type="entry name" value="Pept_M16_Zn_BS"/>
</dbReference>
<dbReference type="InterPro" id="IPR011765">
    <property type="entry name" value="Pept_M16_N"/>
</dbReference>
<evidence type="ECO:0000256" key="3">
    <source>
        <dbReference type="RuleBase" id="RU004447"/>
    </source>
</evidence>
<dbReference type="KEGG" id="pacr:FXN63_15950"/>
<dbReference type="GO" id="GO:0004222">
    <property type="term" value="F:metalloendopeptidase activity"/>
    <property type="evidence" value="ECO:0007669"/>
    <property type="project" value="InterPro"/>
</dbReference>
<name>A0A5C0AZP6_9BURK</name>
<comment type="cofactor">
    <cofactor evidence="1">
        <name>Zn(2+)</name>
        <dbReference type="ChEBI" id="CHEBI:29105"/>
    </cofactor>
</comment>
<dbReference type="Pfam" id="PF05193">
    <property type="entry name" value="Peptidase_M16_C"/>
    <property type="match status" value="2"/>
</dbReference>
<evidence type="ECO:0000259" key="6">
    <source>
        <dbReference type="Pfam" id="PF05193"/>
    </source>
</evidence>
<accession>A0A5C0AZP6</accession>
<dbReference type="InterPro" id="IPR050361">
    <property type="entry name" value="MPP/UQCRC_Complex"/>
</dbReference>
<comment type="similarity">
    <text evidence="2 3">Belongs to the peptidase M16 family.</text>
</comment>
<evidence type="ECO:0000313" key="8">
    <source>
        <dbReference type="Proteomes" id="UP000325161"/>
    </source>
</evidence>
<dbReference type="Gene3D" id="3.30.830.10">
    <property type="entry name" value="Metalloenzyme, LuxS/M16 peptidase-like"/>
    <property type="match status" value="4"/>
</dbReference>